<evidence type="ECO:0000256" key="2">
    <source>
        <dbReference type="ARBA" id="ARBA00022737"/>
    </source>
</evidence>
<dbReference type="InterPro" id="IPR011047">
    <property type="entry name" value="Quinoprotein_ADH-like_sf"/>
</dbReference>
<keyword evidence="3" id="KW-0175">Coiled coil</keyword>
<evidence type="ECO:0000256" key="3">
    <source>
        <dbReference type="ARBA" id="ARBA00023054"/>
    </source>
</evidence>
<evidence type="ECO:0000313" key="9">
    <source>
        <dbReference type="Proteomes" id="UP001287286"/>
    </source>
</evidence>
<feature type="repeat" description="WD" evidence="7">
    <location>
        <begin position="649"/>
        <end position="690"/>
    </location>
</feature>
<dbReference type="PROSITE" id="PS00678">
    <property type="entry name" value="WD_REPEATS_1"/>
    <property type="match status" value="3"/>
</dbReference>
<dbReference type="InterPro" id="IPR001680">
    <property type="entry name" value="WD40_rpt"/>
</dbReference>
<name>A0ABR0BDP2_PURLI</name>
<dbReference type="InterPro" id="IPR019775">
    <property type="entry name" value="WD40_repeat_CS"/>
</dbReference>
<dbReference type="PROSITE" id="PS50082">
    <property type="entry name" value="WD_REPEATS_2"/>
    <property type="match status" value="8"/>
</dbReference>
<dbReference type="InterPro" id="IPR020472">
    <property type="entry name" value="WD40_PAC1"/>
</dbReference>
<feature type="repeat" description="WD" evidence="7">
    <location>
        <begin position="481"/>
        <end position="522"/>
    </location>
</feature>
<evidence type="ECO:0000256" key="6">
    <source>
        <dbReference type="ARBA" id="ARBA00043913"/>
    </source>
</evidence>
<dbReference type="SUPFAM" id="SSF50978">
    <property type="entry name" value="WD40 repeat-like"/>
    <property type="match status" value="1"/>
</dbReference>
<dbReference type="PROSITE" id="PS50294">
    <property type="entry name" value="WD_REPEATS_REGION"/>
    <property type="match status" value="8"/>
</dbReference>
<keyword evidence="2" id="KW-0677">Repeat</keyword>
<comment type="function">
    <text evidence="6">Involved in mitochondrial fission. Acts as an adapter protein required to form mitochondrial fission complexes. Formation of these complexes is required to promote constriction and fission of the mitochondrial compartment at a late step in mitochondrial division.</text>
</comment>
<organism evidence="8 9">
    <name type="scientific">Purpureocillium lilacinum</name>
    <name type="common">Paecilomyces lilacinus</name>
    <dbReference type="NCBI Taxonomy" id="33203"/>
    <lineage>
        <taxon>Eukaryota</taxon>
        <taxon>Fungi</taxon>
        <taxon>Dikarya</taxon>
        <taxon>Ascomycota</taxon>
        <taxon>Pezizomycotina</taxon>
        <taxon>Sordariomycetes</taxon>
        <taxon>Hypocreomycetidae</taxon>
        <taxon>Hypocreales</taxon>
        <taxon>Ophiocordycipitaceae</taxon>
        <taxon>Purpureocillium</taxon>
    </lineage>
</organism>
<dbReference type="InterPro" id="IPR036322">
    <property type="entry name" value="WD40_repeat_dom_sf"/>
</dbReference>
<keyword evidence="9" id="KW-1185">Reference proteome</keyword>
<feature type="repeat" description="WD" evidence="7">
    <location>
        <begin position="224"/>
        <end position="265"/>
    </location>
</feature>
<dbReference type="EMBL" id="JAWRVI010000247">
    <property type="protein sequence ID" value="KAK4070031.1"/>
    <property type="molecule type" value="Genomic_DNA"/>
</dbReference>
<dbReference type="SUPFAM" id="SSF50998">
    <property type="entry name" value="Quinoprotein alcohol dehydrogenase-like"/>
    <property type="match status" value="1"/>
</dbReference>
<gene>
    <name evidence="8" type="ORF">Purlil1_13566</name>
</gene>
<sequence length="832" mass="91257">MRNELNGGSGWLDEVETRSGSELSTTFCQLQTAEFQRCALTSGLSVANGCFELVCHSEYLKYNVCELESPGQRRECLPRSRIDEFLPPAVQYACLHWVSHIEHVEPKITDGGQVHTFLQRSFLYWLEALSVLGKASEAIPLIDEIRVHIDLTAGTDVRAFLDDACCFVQSISPAIESAPLQVYYSGLVFAPRNSIIRNAFMRIIPRWPQINSPLQLEWNEDFLLGKHDGPVDTICVSPNNCLLASGSSDKSIKIWDLSRGSCLRTLRGHQGPVSTTIFSPDGMRLASGSSEAIRIWDIRSGECLRSLYGHNGSIRQLSFLKDGQSLVSYSFDRAVKTWCVQTGRCIGSLETTHAACSSAFSSDGNRIALGLFDDSGIEIWNIVAKRCHSVIKGHSMGGHGKSVRALAFSESGSQLASYSFDRTIKIWDTATSHCARTLVMDDMIYSVAFSRHGRSLILGLASNDGTTKIYDIGEERISRTIRGHDGPVCNAILLADAKQLISASFDGTIKLWNVESMQHSNNDRETTGEFRSLVLSPGAQFFASISGNDSNIRISETGNGGNVYALRSNGTSPSAIAFSADSQWLASGFSDGTIRIWDSFGRRSVLTLAGETGPARAVAFSVDLQYLVAGTAQDVKFWSLRQGTCMRTFKGHFGSVTAATFSPNTKWIASGSSDKTIRVWDLTLDACLATLMGHTDSICSLSYSYSGRRLASASFDATIRIWDPSTATCLHTIDGHRPSLQISFCNTSDTLLSTRYGRLDVGNFLDAQQSEAFRQDVSLSGWGISSNSEWVMKDGKVVLWLPLRYRPKHFASTGSTMVFGCSGGRTLRLQFQ</sequence>
<feature type="repeat" description="WD" evidence="7">
    <location>
        <begin position="266"/>
        <end position="306"/>
    </location>
</feature>
<feature type="repeat" description="WD" evidence="7">
    <location>
        <begin position="691"/>
        <end position="732"/>
    </location>
</feature>
<evidence type="ECO:0000256" key="7">
    <source>
        <dbReference type="PROSITE-ProRule" id="PRU00221"/>
    </source>
</evidence>
<comment type="caution">
    <text evidence="8">The sequence shown here is derived from an EMBL/GenBank/DDBJ whole genome shotgun (WGS) entry which is preliminary data.</text>
</comment>
<dbReference type="PANTHER" id="PTHR22847:SF637">
    <property type="entry name" value="WD REPEAT DOMAIN 5B"/>
    <property type="match status" value="1"/>
</dbReference>
<comment type="similarity">
    <text evidence="4">Belongs to the WD repeat MDV1/CAF4 family.</text>
</comment>
<dbReference type="SMART" id="SM00320">
    <property type="entry name" value="WD40"/>
    <property type="match status" value="12"/>
</dbReference>
<proteinExistence type="inferred from homology"/>
<evidence type="ECO:0000256" key="1">
    <source>
        <dbReference type="ARBA" id="ARBA00022574"/>
    </source>
</evidence>
<feature type="repeat" description="WD" evidence="7">
    <location>
        <begin position="566"/>
        <end position="598"/>
    </location>
</feature>
<evidence type="ECO:0000313" key="8">
    <source>
        <dbReference type="EMBL" id="KAK4070031.1"/>
    </source>
</evidence>
<feature type="repeat" description="WD" evidence="7">
    <location>
        <begin position="396"/>
        <end position="437"/>
    </location>
</feature>
<keyword evidence="1 7" id="KW-0853">WD repeat</keyword>
<evidence type="ECO:0000256" key="5">
    <source>
        <dbReference type="ARBA" id="ARBA00039789"/>
    </source>
</evidence>
<dbReference type="Gene3D" id="2.130.10.10">
    <property type="entry name" value="YVTN repeat-like/Quinoprotein amine dehydrogenase"/>
    <property type="match status" value="3"/>
</dbReference>
<dbReference type="PANTHER" id="PTHR22847">
    <property type="entry name" value="WD40 REPEAT PROTEIN"/>
    <property type="match status" value="1"/>
</dbReference>
<protein>
    <recommendedName>
        <fullName evidence="5">Mitochondrial division protein 1</fullName>
    </recommendedName>
</protein>
<dbReference type="InterPro" id="IPR015943">
    <property type="entry name" value="WD40/YVTN_repeat-like_dom_sf"/>
</dbReference>
<feature type="repeat" description="WD" evidence="7">
    <location>
        <begin position="307"/>
        <end position="348"/>
    </location>
</feature>
<dbReference type="Proteomes" id="UP001287286">
    <property type="component" value="Unassembled WGS sequence"/>
</dbReference>
<evidence type="ECO:0000256" key="4">
    <source>
        <dbReference type="ARBA" id="ARBA00038415"/>
    </source>
</evidence>
<reference evidence="8 9" key="1">
    <citation type="journal article" date="2024" name="Microbiol. Resour. Announc.">
        <title>Genome annotations for the ascomycete fungi Trichoderma harzianum, Trichoderma aggressivum, and Purpureocillium lilacinum.</title>
        <authorList>
            <person name="Beijen E.P.W."/>
            <person name="Ohm R.A."/>
        </authorList>
    </citation>
    <scope>NUCLEOTIDE SEQUENCE [LARGE SCALE GENOMIC DNA]</scope>
    <source>
        <strain evidence="8 9">CBS 150709</strain>
    </source>
</reference>
<dbReference type="Pfam" id="PF00400">
    <property type="entry name" value="WD40"/>
    <property type="match status" value="9"/>
</dbReference>
<dbReference type="PRINTS" id="PR00320">
    <property type="entry name" value="GPROTEINBRPT"/>
</dbReference>
<accession>A0ABR0BDP2</accession>
<dbReference type="CDD" id="cd00200">
    <property type="entry name" value="WD40"/>
    <property type="match status" value="2"/>
</dbReference>